<evidence type="ECO:0000313" key="1">
    <source>
        <dbReference type="Proteomes" id="UP000189703"/>
    </source>
</evidence>
<reference evidence="2" key="1">
    <citation type="submission" date="2025-08" db="UniProtKB">
        <authorList>
            <consortium name="RefSeq"/>
        </authorList>
    </citation>
    <scope>IDENTIFICATION</scope>
</reference>
<dbReference type="OrthoDB" id="1045822at2759"/>
<dbReference type="InterPro" id="IPR006461">
    <property type="entry name" value="PLAC_motif_containing"/>
</dbReference>
<dbReference type="RefSeq" id="XP_010271279.1">
    <property type="nucleotide sequence ID" value="XM_010272977.2"/>
</dbReference>
<dbReference type="GeneID" id="104607354"/>
<protein>
    <submittedName>
        <fullName evidence="2">Uncharacterized protein LOC104607354 isoform X2</fullName>
    </submittedName>
</protein>
<keyword evidence="1" id="KW-1185">Reference proteome</keyword>
<evidence type="ECO:0000313" key="2">
    <source>
        <dbReference type="RefSeq" id="XP_010271279.1"/>
    </source>
</evidence>
<dbReference type="AlphaFoldDB" id="A0A1U8AX68"/>
<name>A0A1U8AX68_NELNU</name>
<organism evidence="1 2">
    <name type="scientific">Nelumbo nucifera</name>
    <name type="common">Sacred lotus</name>
    <dbReference type="NCBI Taxonomy" id="4432"/>
    <lineage>
        <taxon>Eukaryota</taxon>
        <taxon>Viridiplantae</taxon>
        <taxon>Streptophyta</taxon>
        <taxon>Embryophyta</taxon>
        <taxon>Tracheophyta</taxon>
        <taxon>Spermatophyta</taxon>
        <taxon>Magnoliopsida</taxon>
        <taxon>Proteales</taxon>
        <taxon>Nelumbonaceae</taxon>
        <taxon>Nelumbo</taxon>
    </lineage>
</organism>
<gene>
    <name evidence="2" type="primary">LOC104607354</name>
</gene>
<proteinExistence type="predicted"/>
<dbReference type="Proteomes" id="UP000189703">
    <property type="component" value="Unplaced"/>
</dbReference>
<sequence>MYSTNNVQNYPAAIPVYSQPNNVQNYPAEIPVYSLPAQFPPNISQQNPLNVIPIHSQAQYPWSSGLFDCFNDCESCCLTLWCPCITFGRIAEIVSKGSSLHPFTLSSGFCWVARGYTPAPTDPCCGSNSPCRRPHVLIALFTAAVTVAPCVKSTESSNSVDSPWLKDGLVICKIKTVE</sequence>
<dbReference type="Pfam" id="PF04749">
    <property type="entry name" value="PLAC8"/>
    <property type="match status" value="1"/>
</dbReference>
<accession>A0A1U8AX68</accession>
<dbReference type="NCBIfam" id="TIGR01571">
    <property type="entry name" value="A_thal_Cys_rich"/>
    <property type="match status" value="1"/>
</dbReference>
<dbReference type="PANTHER" id="PTHR15907">
    <property type="entry name" value="DUF614 FAMILY PROTEIN-RELATED"/>
    <property type="match status" value="1"/>
</dbReference>